<feature type="region of interest" description="Disordered" evidence="1">
    <location>
        <begin position="90"/>
        <end position="127"/>
    </location>
</feature>
<dbReference type="EMBL" id="FQVU01000003">
    <property type="protein sequence ID" value="SHG61107.1"/>
    <property type="molecule type" value="Genomic_DNA"/>
</dbReference>
<evidence type="ECO:0008006" key="5">
    <source>
        <dbReference type="Google" id="ProtNLM"/>
    </source>
</evidence>
<organism evidence="3 4">
    <name type="scientific">Jatrophihabitans endophyticus</name>
    <dbReference type="NCBI Taxonomy" id="1206085"/>
    <lineage>
        <taxon>Bacteria</taxon>
        <taxon>Bacillati</taxon>
        <taxon>Actinomycetota</taxon>
        <taxon>Actinomycetes</taxon>
        <taxon>Jatrophihabitantales</taxon>
        <taxon>Jatrophihabitantaceae</taxon>
        <taxon>Jatrophihabitans</taxon>
    </lineage>
</organism>
<protein>
    <recommendedName>
        <fullName evidence="5">DUF3040 domain-containing protein</fullName>
    </recommendedName>
</protein>
<evidence type="ECO:0000313" key="4">
    <source>
        <dbReference type="Proteomes" id="UP000186132"/>
    </source>
</evidence>
<dbReference type="Proteomes" id="UP000186132">
    <property type="component" value="Unassembled WGS sequence"/>
</dbReference>
<keyword evidence="2" id="KW-1133">Transmembrane helix</keyword>
<feature type="transmembrane region" description="Helical" evidence="2">
    <location>
        <begin position="41"/>
        <end position="58"/>
    </location>
</feature>
<evidence type="ECO:0000256" key="2">
    <source>
        <dbReference type="SAM" id="Phobius"/>
    </source>
</evidence>
<dbReference type="Pfam" id="PF11239">
    <property type="entry name" value="DUF3040"/>
    <property type="match status" value="1"/>
</dbReference>
<name>A0A1M5L7T9_9ACTN</name>
<dbReference type="RefSeq" id="WP_073390432.1">
    <property type="nucleotide sequence ID" value="NZ_FQVU01000003.1"/>
</dbReference>
<dbReference type="AlphaFoldDB" id="A0A1M5L7T9"/>
<feature type="compositionally biased region" description="Basic and acidic residues" evidence="1">
    <location>
        <begin position="114"/>
        <end position="127"/>
    </location>
</feature>
<dbReference type="STRING" id="1206085.SAMN05443575_2378"/>
<keyword evidence="2" id="KW-0472">Membrane</keyword>
<reference evidence="3 4" key="1">
    <citation type="submission" date="2016-11" db="EMBL/GenBank/DDBJ databases">
        <authorList>
            <person name="Jaros S."/>
            <person name="Januszkiewicz K."/>
            <person name="Wedrychowicz H."/>
        </authorList>
    </citation>
    <scope>NUCLEOTIDE SEQUENCE [LARGE SCALE GENOMIC DNA]</scope>
    <source>
        <strain evidence="3 4">DSM 45627</strain>
    </source>
</reference>
<sequence length="127" mass="13908">MPLSEHEQKLLDEIEQALYAEDPKFAASVRTARARSRVRRSAVLGAVGVVVGLALVLVGLVSQLIWASVVGFVLVVGACAFAVQAIRGRDRERTPDTPEAAATPDPKQTGGLRNRMEDRLRRRFDEN</sequence>
<keyword evidence="2" id="KW-0812">Transmembrane</keyword>
<dbReference type="OrthoDB" id="5244024at2"/>
<evidence type="ECO:0000313" key="3">
    <source>
        <dbReference type="EMBL" id="SHG61107.1"/>
    </source>
</evidence>
<accession>A0A1M5L7T9</accession>
<keyword evidence="4" id="KW-1185">Reference proteome</keyword>
<feature type="transmembrane region" description="Helical" evidence="2">
    <location>
        <begin position="64"/>
        <end position="83"/>
    </location>
</feature>
<dbReference type="InterPro" id="IPR021401">
    <property type="entry name" value="DUF3040"/>
</dbReference>
<gene>
    <name evidence="3" type="ORF">SAMN05443575_2378</name>
</gene>
<evidence type="ECO:0000256" key="1">
    <source>
        <dbReference type="SAM" id="MobiDB-lite"/>
    </source>
</evidence>
<feature type="compositionally biased region" description="Low complexity" evidence="1">
    <location>
        <begin position="97"/>
        <end position="106"/>
    </location>
</feature>
<proteinExistence type="predicted"/>